<protein>
    <submittedName>
        <fullName evidence="1">Uncharacterized protein</fullName>
    </submittedName>
</protein>
<evidence type="ECO:0000313" key="1">
    <source>
        <dbReference type="EMBL" id="KAF0732705.1"/>
    </source>
</evidence>
<comment type="caution">
    <text evidence="1">The sequence shown here is derived from an EMBL/GenBank/DDBJ whole genome shotgun (WGS) entry which is preliminary data.</text>
</comment>
<sequence length="67" mass="7878">MLPRNKTFSSWRRVSYQPKPNLQSLGKDQHDLNRHLYEPTVRHCCSNLRDKDSKVALLPSRYGHSTI</sequence>
<gene>
    <name evidence="1" type="ORF">Ae201684_010237</name>
</gene>
<dbReference type="AlphaFoldDB" id="A0A6G0WYR9"/>
<accession>A0A6G0WYR9</accession>
<keyword evidence="2" id="KW-1185">Reference proteome</keyword>
<reference evidence="1 2" key="1">
    <citation type="submission" date="2019-07" db="EMBL/GenBank/DDBJ databases">
        <title>Genomics analysis of Aphanomyces spp. identifies a new class of oomycete effector associated with host adaptation.</title>
        <authorList>
            <person name="Gaulin E."/>
        </authorList>
    </citation>
    <scope>NUCLEOTIDE SEQUENCE [LARGE SCALE GENOMIC DNA]</scope>
    <source>
        <strain evidence="1 2">ATCC 201684</strain>
    </source>
</reference>
<name>A0A6G0WYR9_9STRA</name>
<evidence type="ECO:0000313" key="2">
    <source>
        <dbReference type="Proteomes" id="UP000481153"/>
    </source>
</evidence>
<dbReference type="Proteomes" id="UP000481153">
    <property type="component" value="Unassembled WGS sequence"/>
</dbReference>
<proteinExistence type="predicted"/>
<dbReference type="EMBL" id="VJMJ01000129">
    <property type="protein sequence ID" value="KAF0732705.1"/>
    <property type="molecule type" value="Genomic_DNA"/>
</dbReference>
<organism evidence="1 2">
    <name type="scientific">Aphanomyces euteiches</name>
    <dbReference type="NCBI Taxonomy" id="100861"/>
    <lineage>
        <taxon>Eukaryota</taxon>
        <taxon>Sar</taxon>
        <taxon>Stramenopiles</taxon>
        <taxon>Oomycota</taxon>
        <taxon>Saprolegniomycetes</taxon>
        <taxon>Saprolegniales</taxon>
        <taxon>Verrucalvaceae</taxon>
        <taxon>Aphanomyces</taxon>
    </lineage>
</organism>